<protein>
    <recommendedName>
        <fullName evidence="3">Substrate import-associated zinc metallohydrolase lipoprotein</fullName>
    </recommendedName>
</protein>
<accession>A0A6N8J940</accession>
<gene>
    <name evidence="1" type="ORF">GO495_09130</name>
</gene>
<dbReference type="AlphaFoldDB" id="A0A6N8J940"/>
<dbReference type="PROSITE" id="PS51257">
    <property type="entry name" value="PROKAR_LIPOPROTEIN"/>
    <property type="match status" value="1"/>
</dbReference>
<dbReference type="OrthoDB" id="1113652at2"/>
<comment type="caution">
    <text evidence="1">The sequence shown here is derived from an EMBL/GenBank/DDBJ whole genome shotgun (WGS) entry which is preliminary data.</text>
</comment>
<evidence type="ECO:0000313" key="2">
    <source>
        <dbReference type="Proteomes" id="UP000468388"/>
    </source>
</evidence>
<evidence type="ECO:0008006" key="3">
    <source>
        <dbReference type="Google" id="ProtNLM"/>
    </source>
</evidence>
<dbReference type="RefSeq" id="WP_157299374.1">
    <property type="nucleotide sequence ID" value="NZ_BAAAZB010000010.1"/>
</dbReference>
<dbReference type="Proteomes" id="UP000468388">
    <property type="component" value="Unassembled WGS sequence"/>
</dbReference>
<dbReference type="Pfam" id="PF15890">
    <property type="entry name" value="Peptidase_Mx1"/>
    <property type="match status" value="1"/>
</dbReference>
<dbReference type="EMBL" id="WRXO01000002">
    <property type="protein sequence ID" value="MVT40739.1"/>
    <property type="molecule type" value="Genomic_DNA"/>
</dbReference>
<sequence length="302" mass="33858">MKIIKTFFILLTVATLGACSKDDKPDNLEDIPGLGGDTWVKTPLDLWLHDSMVAPYNIEVKYKWDQFEFELDKTLVPPDEAMVKPAIAAIQKVWIDTYIAEAGDIFFKRYSPKFLILCGSASWNVDNGTITLGTAEGGRKVVLYSINDFRTKTSPGYKLSDSVVIKQIFHVIEHEFGHILHQNILYPPAFKQISTGHYTANWNNISDEEAHSTGFITPYAMSGYDDDFVETVSLMLTDGRAAFDNLVNSIPEGTVNGVTQAAAQSALRQKEAMVVGYFKSAWNIDFYSLQTRTRTAVEQLLY</sequence>
<dbReference type="NCBIfam" id="TIGR04549">
    <property type="entry name" value="LP_HExxH_w_tonB"/>
    <property type="match status" value="1"/>
</dbReference>
<dbReference type="InterPro" id="IPR030890">
    <property type="entry name" value="LP_HExxH_w_TonB"/>
</dbReference>
<evidence type="ECO:0000313" key="1">
    <source>
        <dbReference type="EMBL" id="MVT40739.1"/>
    </source>
</evidence>
<dbReference type="Gene3D" id="3.40.390.70">
    <property type="match status" value="1"/>
</dbReference>
<dbReference type="SUPFAM" id="SSF55486">
    <property type="entry name" value="Metalloproteases ('zincins'), catalytic domain"/>
    <property type="match status" value="1"/>
</dbReference>
<keyword evidence="2" id="KW-1185">Reference proteome</keyword>
<organism evidence="1 2">
    <name type="scientific">Chitinophaga oryziterrae</name>
    <dbReference type="NCBI Taxonomy" id="1031224"/>
    <lineage>
        <taxon>Bacteria</taxon>
        <taxon>Pseudomonadati</taxon>
        <taxon>Bacteroidota</taxon>
        <taxon>Chitinophagia</taxon>
        <taxon>Chitinophagales</taxon>
        <taxon>Chitinophagaceae</taxon>
        <taxon>Chitinophaga</taxon>
    </lineage>
</organism>
<proteinExistence type="predicted"/>
<name>A0A6N8J940_9BACT</name>
<reference evidence="1 2" key="1">
    <citation type="submission" date="2019-12" db="EMBL/GenBank/DDBJ databases">
        <title>The draft genomic sequence of strain Chitinophaga oryziterrae JCM 16595.</title>
        <authorList>
            <person name="Zhang X."/>
        </authorList>
    </citation>
    <scope>NUCLEOTIDE SEQUENCE [LARGE SCALE GENOMIC DNA]</scope>
    <source>
        <strain evidence="1 2">JCM 16595</strain>
    </source>
</reference>